<evidence type="ECO:0000259" key="18">
    <source>
        <dbReference type="PROSITE" id="PS50968"/>
    </source>
</evidence>
<dbReference type="EC" id="1.8.1.4" evidence="3 17"/>
<feature type="binding site" evidence="15">
    <location>
        <position position="163"/>
    </location>
    <ligand>
        <name>FAD</name>
        <dbReference type="ChEBI" id="CHEBI:57692"/>
    </ligand>
</feature>
<dbReference type="InterPro" id="IPR003016">
    <property type="entry name" value="2-oxoA_DH_lipoyl-BS"/>
</dbReference>
<keyword evidence="15" id="KW-0547">Nucleotide-binding</keyword>
<comment type="similarity">
    <text evidence="2 17">Belongs to the class-I pyridine nucleotide-disulfide oxidoreductase family.</text>
</comment>
<evidence type="ECO:0000256" key="2">
    <source>
        <dbReference type="ARBA" id="ARBA00007532"/>
    </source>
</evidence>
<evidence type="ECO:0000256" key="4">
    <source>
        <dbReference type="ARBA" id="ARBA00016961"/>
    </source>
</evidence>
<evidence type="ECO:0000313" key="20">
    <source>
        <dbReference type="Proteomes" id="UP000190105"/>
    </source>
</evidence>
<dbReference type="AlphaFoldDB" id="A0A1T4XWH2"/>
<evidence type="ECO:0000256" key="12">
    <source>
        <dbReference type="ARBA" id="ARBA00023284"/>
    </source>
</evidence>
<proteinExistence type="inferred from homology"/>
<dbReference type="Pfam" id="PF02852">
    <property type="entry name" value="Pyr_redox_dim"/>
    <property type="match status" value="1"/>
</dbReference>
<feature type="active site" description="Proton acceptor" evidence="14">
    <location>
        <position position="556"/>
    </location>
</feature>
<evidence type="ECO:0000256" key="17">
    <source>
        <dbReference type="RuleBase" id="RU003692"/>
    </source>
</evidence>
<dbReference type="InterPro" id="IPR016156">
    <property type="entry name" value="FAD/NAD-linked_Rdtase_dimer_sf"/>
</dbReference>
<feature type="domain" description="Lipoyl-binding" evidence="18">
    <location>
        <begin position="9"/>
        <end position="86"/>
    </location>
</feature>
<dbReference type="Gene3D" id="3.50.50.60">
    <property type="entry name" value="FAD/NAD(P)-binding domain"/>
    <property type="match status" value="2"/>
</dbReference>
<comment type="catalytic activity">
    <reaction evidence="13 17">
        <text>N(6)-[(R)-dihydrolipoyl]-L-lysyl-[protein] + NAD(+) = N(6)-[(R)-lipoyl]-L-lysyl-[protein] + NADH + H(+)</text>
        <dbReference type="Rhea" id="RHEA:15045"/>
        <dbReference type="Rhea" id="RHEA-COMP:10474"/>
        <dbReference type="Rhea" id="RHEA-COMP:10475"/>
        <dbReference type="ChEBI" id="CHEBI:15378"/>
        <dbReference type="ChEBI" id="CHEBI:57540"/>
        <dbReference type="ChEBI" id="CHEBI:57945"/>
        <dbReference type="ChEBI" id="CHEBI:83099"/>
        <dbReference type="ChEBI" id="CHEBI:83100"/>
        <dbReference type="EC" id="1.8.1.4"/>
    </reaction>
</comment>
<comment type="subcellular location">
    <subcellularLocation>
        <location evidence="1">Cytoplasm</location>
    </subcellularLocation>
</comment>
<dbReference type="PROSITE" id="PS50968">
    <property type="entry name" value="BIOTINYL_LIPOYL"/>
    <property type="match status" value="1"/>
</dbReference>
<dbReference type="GO" id="GO:0050660">
    <property type="term" value="F:flavin adenine dinucleotide binding"/>
    <property type="evidence" value="ECO:0007669"/>
    <property type="project" value="InterPro"/>
</dbReference>
<dbReference type="GO" id="GO:0006103">
    <property type="term" value="P:2-oxoglutarate metabolic process"/>
    <property type="evidence" value="ECO:0007669"/>
    <property type="project" value="TreeGrafter"/>
</dbReference>
<dbReference type="Pfam" id="PF00364">
    <property type="entry name" value="Biotin_lipoyl"/>
    <property type="match status" value="1"/>
</dbReference>
<protein>
    <recommendedName>
        <fullName evidence="4 17">Dihydrolipoyl dehydrogenase</fullName>
        <ecNumber evidence="3 17">1.8.1.4</ecNumber>
    </recommendedName>
</protein>
<dbReference type="STRING" id="1147123.SAMN05443428_11519"/>
<dbReference type="InterPro" id="IPR023753">
    <property type="entry name" value="FAD/NAD-binding_dom"/>
</dbReference>
<comment type="miscellaneous">
    <text evidence="17">The active site is a redox-active disulfide bond.</text>
</comment>
<dbReference type="PANTHER" id="PTHR22912">
    <property type="entry name" value="DISULFIDE OXIDOREDUCTASE"/>
    <property type="match status" value="1"/>
</dbReference>
<dbReference type="InterPro" id="IPR011053">
    <property type="entry name" value="Single_hybrid_motif"/>
</dbReference>
<evidence type="ECO:0000256" key="14">
    <source>
        <dbReference type="PIRSR" id="PIRSR000350-2"/>
    </source>
</evidence>
<keyword evidence="11" id="KW-1015">Disulfide bond</keyword>
<keyword evidence="5" id="KW-0963">Cytoplasm</keyword>
<dbReference type="Gene3D" id="3.30.390.30">
    <property type="match status" value="1"/>
</dbReference>
<dbReference type="InterPro" id="IPR001100">
    <property type="entry name" value="Pyr_nuc-diS_OxRdtase"/>
</dbReference>
<keyword evidence="6 17" id="KW-0285">Flavoprotein</keyword>
<dbReference type="SUPFAM" id="SSF51230">
    <property type="entry name" value="Single hybrid motif"/>
    <property type="match status" value="1"/>
</dbReference>
<feature type="binding site" evidence="15">
    <location>
        <position position="226"/>
    </location>
    <ligand>
        <name>FAD</name>
        <dbReference type="ChEBI" id="CHEBI:57692"/>
    </ligand>
</feature>
<sequence>MLPYLIERVIWLEIRIGNILPHGSEAVITKIYKNEGDYIGADEIFLEAEGNKTNISFKTNVDGKIEKIFVSEGSNINSDTILAVIAEDNKSISSMESTTFDYFSNFFTQVTKKEYECDIAIVGAGPGGYVSAIYAAKRGAKVVLIEKDSLGGTCLNKGCIPTKALIRSANVYNTIKKAEKYGCYCNDFGIDMNKIIERKNNIVNQLVDGIKYLLNKNNVETIYGEGKIFDTNKIIVKSNNTEITVNTKNIIIATGSKSSVPNIQGINNKNIIYSDEALNLTNLPKKLAIIGGGVIGMEFAHMLSSFGVEVYIIEYFDKCLSSLDDDLIEEIEKHTKEKNIKIYTSSLVKEFIESEDGNIIVRFEQNSKEHYLACDKVLLSTGRAPYLPDISNEGINLEINEKGRGIKVNSKMQTNIPNIYAIGDVTGKSLLAHVASHQGIVAVENILGTDKEINYDDIPSAIFTDPEIAIVGITEKEAINRGIKYKVSKIPYSAIGKALCYGDIRGFAKLIEDVDTNRIIGAAIIGLGATDLLGELSLSVSMKVKAEDLIETIHAHPTTPEIIHEAALGLNLGAIHF</sequence>
<organism evidence="19 20">
    <name type="scientific">Caloramator quimbayensis</name>
    <dbReference type="NCBI Taxonomy" id="1147123"/>
    <lineage>
        <taxon>Bacteria</taxon>
        <taxon>Bacillati</taxon>
        <taxon>Bacillota</taxon>
        <taxon>Clostridia</taxon>
        <taxon>Eubacteriales</taxon>
        <taxon>Clostridiaceae</taxon>
        <taxon>Caloramator</taxon>
    </lineage>
</organism>
<accession>A0A1T4XWH2</accession>
<evidence type="ECO:0000256" key="16">
    <source>
        <dbReference type="PIRSR" id="PIRSR000350-4"/>
    </source>
</evidence>
<feature type="binding site" evidence="15">
    <location>
        <position position="424"/>
    </location>
    <ligand>
        <name>FAD</name>
        <dbReference type="ChEBI" id="CHEBI:57692"/>
    </ligand>
</feature>
<dbReference type="PROSITE" id="PS00189">
    <property type="entry name" value="LIPOYL"/>
    <property type="match status" value="1"/>
</dbReference>
<dbReference type="PRINTS" id="PR00368">
    <property type="entry name" value="FADPNR"/>
</dbReference>
<feature type="binding site" evidence="15">
    <location>
        <begin position="291"/>
        <end position="298"/>
    </location>
    <ligand>
        <name>NAD(+)</name>
        <dbReference type="ChEBI" id="CHEBI:57540"/>
    </ligand>
</feature>
<dbReference type="PANTHER" id="PTHR22912:SF217">
    <property type="entry name" value="DIHYDROLIPOYL DEHYDROGENASE"/>
    <property type="match status" value="1"/>
</dbReference>
<keyword evidence="8 15" id="KW-0274">FAD</keyword>
<feature type="disulfide bond" description="Redox-active" evidence="16">
    <location>
        <begin position="154"/>
        <end position="159"/>
    </location>
</feature>
<keyword evidence="9 17" id="KW-0560">Oxidoreductase</keyword>
<evidence type="ECO:0000256" key="9">
    <source>
        <dbReference type="ARBA" id="ARBA00023002"/>
    </source>
</evidence>
<keyword evidence="10 15" id="KW-0520">NAD</keyword>
<dbReference type="InterPro" id="IPR050151">
    <property type="entry name" value="Class-I_Pyr_Nuc-Dis_Oxidored"/>
</dbReference>
<dbReference type="PROSITE" id="PS00076">
    <property type="entry name" value="PYRIDINE_REDOX_1"/>
    <property type="match status" value="1"/>
</dbReference>
<feature type="binding site" evidence="15">
    <location>
        <position position="382"/>
    </location>
    <ligand>
        <name>NAD(+)</name>
        <dbReference type="ChEBI" id="CHEBI:57540"/>
    </ligand>
</feature>
<comment type="cofactor">
    <cofactor evidence="15 17">
        <name>FAD</name>
        <dbReference type="ChEBI" id="CHEBI:57692"/>
    </cofactor>
    <text evidence="15 17">Binds 1 FAD per subunit.</text>
</comment>
<evidence type="ECO:0000256" key="11">
    <source>
        <dbReference type="ARBA" id="ARBA00023157"/>
    </source>
</evidence>
<feature type="binding site" evidence="15">
    <location>
        <position position="314"/>
    </location>
    <ligand>
        <name>NAD(+)</name>
        <dbReference type="ChEBI" id="CHEBI:57540"/>
    </ligand>
</feature>
<evidence type="ECO:0000256" key="7">
    <source>
        <dbReference type="ARBA" id="ARBA00022823"/>
    </source>
</evidence>
<dbReference type="GO" id="GO:0005737">
    <property type="term" value="C:cytoplasm"/>
    <property type="evidence" value="ECO:0007669"/>
    <property type="project" value="UniProtKB-SubCell"/>
</dbReference>
<dbReference type="NCBIfam" id="TIGR01350">
    <property type="entry name" value="lipoamide_DH"/>
    <property type="match status" value="1"/>
</dbReference>
<keyword evidence="12 17" id="KW-0676">Redox-active center</keyword>
<keyword evidence="20" id="KW-1185">Reference proteome</keyword>
<dbReference type="SUPFAM" id="SSF51905">
    <property type="entry name" value="FAD/NAD(P)-binding domain"/>
    <property type="match status" value="1"/>
</dbReference>
<dbReference type="InterPro" id="IPR004099">
    <property type="entry name" value="Pyr_nucl-diS_OxRdtase_dimer"/>
</dbReference>
<evidence type="ECO:0000256" key="8">
    <source>
        <dbReference type="ARBA" id="ARBA00022827"/>
    </source>
</evidence>
<dbReference type="SUPFAM" id="SSF55424">
    <property type="entry name" value="FAD/NAD-linked reductases, dimerisation (C-terminal) domain"/>
    <property type="match status" value="1"/>
</dbReference>
<evidence type="ECO:0000256" key="10">
    <source>
        <dbReference type="ARBA" id="ARBA00023027"/>
    </source>
</evidence>
<dbReference type="PRINTS" id="PR00411">
    <property type="entry name" value="PNDRDTASEI"/>
</dbReference>
<dbReference type="Gene3D" id="2.40.50.100">
    <property type="match status" value="1"/>
</dbReference>
<dbReference type="InterPro" id="IPR000089">
    <property type="entry name" value="Biotin_lipoyl"/>
</dbReference>
<dbReference type="InterPro" id="IPR036188">
    <property type="entry name" value="FAD/NAD-bd_sf"/>
</dbReference>
<gene>
    <name evidence="19" type="ORF">SAMN05443428_11519</name>
</gene>
<evidence type="ECO:0000256" key="3">
    <source>
        <dbReference type="ARBA" id="ARBA00012608"/>
    </source>
</evidence>
<evidence type="ECO:0000256" key="13">
    <source>
        <dbReference type="ARBA" id="ARBA00049187"/>
    </source>
</evidence>
<dbReference type="FunFam" id="3.30.390.30:FF:000001">
    <property type="entry name" value="Dihydrolipoyl dehydrogenase"/>
    <property type="match status" value="1"/>
</dbReference>
<dbReference type="Pfam" id="PF07992">
    <property type="entry name" value="Pyr_redox_2"/>
    <property type="match status" value="1"/>
</dbReference>
<dbReference type="EMBL" id="FUYH01000015">
    <property type="protein sequence ID" value="SKA93929.1"/>
    <property type="molecule type" value="Genomic_DNA"/>
</dbReference>
<dbReference type="Proteomes" id="UP000190105">
    <property type="component" value="Unassembled WGS sequence"/>
</dbReference>
<dbReference type="InterPro" id="IPR006258">
    <property type="entry name" value="Lipoamide_DH"/>
</dbReference>
<evidence type="ECO:0000313" key="19">
    <source>
        <dbReference type="EMBL" id="SKA93929.1"/>
    </source>
</evidence>
<reference evidence="20" key="1">
    <citation type="submission" date="2017-02" db="EMBL/GenBank/DDBJ databases">
        <authorList>
            <person name="Varghese N."/>
            <person name="Submissions S."/>
        </authorList>
    </citation>
    <scope>NUCLEOTIDE SEQUENCE [LARGE SCALE GENOMIC DNA]</scope>
    <source>
        <strain evidence="20">USBA 833</strain>
    </source>
</reference>
<evidence type="ECO:0000256" key="1">
    <source>
        <dbReference type="ARBA" id="ARBA00004496"/>
    </source>
</evidence>
<feature type="binding site" evidence="15">
    <location>
        <begin position="254"/>
        <end position="256"/>
    </location>
    <ligand>
        <name>FAD</name>
        <dbReference type="ChEBI" id="CHEBI:57692"/>
    </ligand>
</feature>
<dbReference type="GO" id="GO:0004148">
    <property type="term" value="F:dihydrolipoyl dehydrogenase (NADH) activity"/>
    <property type="evidence" value="ECO:0007669"/>
    <property type="project" value="UniProtKB-EC"/>
</dbReference>
<keyword evidence="7" id="KW-0450">Lipoyl</keyword>
<dbReference type="InterPro" id="IPR012999">
    <property type="entry name" value="Pyr_OxRdtase_I_AS"/>
</dbReference>
<dbReference type="PIRSF" id="PIRSF000350">
    <property type="entry name" value="Mercury_reductase_MerA"/>
    <property type="match status" value="1"/>
</dbReference>
<name>A0A1T4XWH2_9CLOT</name>
<evidence type="ECO:0000256" key="6">
    <source>
        <dbReference type="ARBA" id="ARBA00022630"/>
    </source>
</evidence>
<evidence type="ECO:0000256" key="15">
    <source>
        <dbReference type="PIRSR" id="PIRSR000350-3"/>
    </source>
</evidence>
<evidence type="ECO:0000256" key="5">
    <source>
        <dbReference type="ARBA" id="ARBA00022490"/>
    </source>
</evidence>